<accession>A0AA37XD25</accession>
<evidence type="ECO:0000256" key="1">
    <source>
        <dbReference type="SAM" id="MobiDB-lite"/>
    </source>
</evidence>
<gene>
    <name evidence="2" type="ORF">GCM10025875_09080</name>
</gene>
<name>A0AA37XD25_9MICO</name>
<feature type="compositionally biased region" description="Low complexity" evidence="1">
    <location>
        <begin position="56"/>
        <end position="71"/>
    </location>
</feature>
<sequence length="81" mass="8713">MPLSAGGLLYRDHLLTVPVDREDHARFGTIPLHAREVVDPERDGEDLPCCCSCRAGRAGAPRGPPARAGARGSRRRRAPTA</sequence>
<feature type="compositionally biased region" description="Basic residues" evidence="1">
    <location>
        <begin position="72"/>
        <end position="81"/>
    </location>
</feature>
<protein>
    <submittedName>
        <fullName evidence="2">Uncharacterized protein</fullName>
    </submittedName>
</protein>
<evidence type="ECO:0000313" key="3">
    <source>
        <dbReference type="Proteomes" id="UP001157161"/>
    </source>
</evidence>
<evidence type="ECO:0000313" key="2">
    <source>
        <dbReference type="EMBL" id="GMA30916.1"/>
    </source>
</evidence>
<comment type="caution">
    <text evidence="2">The sequence shown here is derived from an EMBL/GenBank/DDBJ whole genome shotgun (WGS) entry which is preliminary data.</text>
</comment>
<dbReference type="AlphaFoldDB" id="A0AA37XD25"/>
<feature type="region of interest" description="Disordered" evidence="1">
    <location>
        <begin position="56"/>
        <end position="81"/>
    </location>
</feature>
<reference evidence="2" key="2">
    <citation type="submission" date="2023-02" db="EMBL/GenBank/DDBJ databases">
        <authorList>
            <person name="Sun Q."/>
            <person name="Mori K."/>
        </authorList>
    </citation>
    <scope>NUCLEOTIDE SEQUENCE</scope>
    <source>
        <strain evidence="2">NBRC 112290</strain>
    </source>
</reference>
<organism evidence="2 3">
    <name type="scientific">Litorihabitans aurantiacus</name>
    <dbReference type="NCBI Taxonomy" id="1930061"/>
    <lineage>
        <taxon>Bacteria</taxon>
        <taxon>Bacillati</taxon>
        <taxon>Actinomycetota</taxon>
        <taxon>Actinomycetes</taxon>
        <taxon>Micrococcales</taxon>
        <taxon>Beutenbergiaceae</taxon>
        <taxon>Litorihabitans</taxon>
    </lineage>
</organism>
<proteinExistence type="predicted"/>
<dbReference type="EMBL" id="BSUM01000001">
    <property type="protein sequence ID" value="GMA30916.1"/>
    <property type="molecule type" value="Genomic_DNA"/>
</dbReference>
<dbReference type="RefSeq" id="WP_284249684.1">
    <property type="nucleotide sequence ID" value="NZ_BSUM01000001.1"/>
</dbReference>
<keyword evidence="3" id="KW-1185">Reference proteome</keyword>
<dbReference type="Proteomes" id="UP001157161">
    <property type="component" value="Unassembled WGS sequence"/>
</dbReference>
<reference evidence="2" key="1">
    <citation type="journal article" date="2014" name="Int. J. Syst. Evol. Microbiol.">
        <title>Complete genome sequence of Corynebacterium casei LMG S-19264T (=DSM 44701T), isolated from a smear-ripened cheese.</title>
        <authorList>
            <consortium name="US DOE Joint Genome Institute (JGI-PGF)"/>
            <person name="Walter F."/>
            <person name="Albersmeier A."/>
            <person name="Kalinowski J."/>
            <person name="Ruckert C."/>
        </authorList>
    </citation>
    <scope>NUCLEOTIDE SEQUENCE</scope>
    <source>
        <strain evidence="2">NBRC 112290</strain>
    </source>
</reference>